<dbReference type="PROSITE" id="PS51671">
    <property type="entry name" value="ACT"/>
    <property type="match status" value="1"/>
</dbReference>
<keyword evidence="11" id="KW-0175">Coiled coil</keyword>
<dbReference type="InterPro" id="IPR002912">
    <property type="entry name" value="ACT_dom"/>
</dbReference>
<reference evidence="14 15" key="2">
    <citation type="submission" date="2016-08" db="EMBL/GenBank/DDBJ databases">
        <title>Orenia metallireducens sp. nov. strain Z6, a Novel Metal-reducing Firmicute from the Deep Subsurface.</title>
        <authorList>
            <person name="Maxim B.I."/>
            <person name="Kenneth K."/>
            <person name="Flynn T.M."/>
            <person name="Oloughlin E.J."/>
            <person name="Locke R.A."/>
            <person name="Weber J.R."/>
            <person name="Egan S.M."/>
            <person name="Mackie R.I."/>
            <person name="Cann I.K."/>
        </authorList>
    </citation>
    <scope>NUCLEOTIDE SEQUENCE [LARGE SCALE GENOMIC DNA]</scope>
    <source>
        <strain evidence="14 15">Z6</strain>
    </source>
</reference>
<dbReference type="SUPFAM" id="SSF55021">
    <property type="entry name" value="ACT-like"/>
    <property type="match status" value="1"/>
</dbReference>
<feature type="domain" description="Prephenate/arogenate dehydrogenase" evidence="12">
    <location>
        <begin position="3"/>
        <end position="289"/>
    </location>
</feature>
<evidence type="ECO:0000256" key="8">
    <source>
        <dbReference type="ARBA" id="ARBA00023027"/>
    </source>
</evidence>
<dbReference type="SUPFAM" id="SSF48179">
    <property type="entry name" value="6-phosphogluconate dehydrogenase C-terminal domain-like"/>
    <property type="match status" value="1"/>
</dbReference>
<dbReference type="InterPro" id="IPR046826">
    <property type="entry name" value="PDH_N"/>
</dbReference>
<evidence type="ECO:0000259" key="12">
    <source>
        <dbReference type="PROSITE" id="PS51176"/>
    </source>
</evidence>
<proteinExistence type="inferred from homology"/>
<keyword evidence="7" id="KW-0560">Oxidoreductase</keyword>
<keyword evidence="8" id="KW-0520">NAD</keyword>
<dbReference type="Gene3D" id="3.30.70.260">
    <property type="match status" value="1"/>
</dbReference>
<dbReference type="FunFam" id="1.10.3660.10:FF:000003">
    <property type="entry name" value="Prephenate dehydrogenase"/>
    <property type="match status" value="1"/>
</dbReference>
<dbReference type="Pfam" id="PF02153">
    <property type="entry name" value="PDH_N"/>
    <property type="match status" value="1"/>
</dbReference>
<evidence type="ECO:0000256" key="1">
    <source>
        <dbReference type="ARBA" id="ARBA00005067"/>
    </source>
</evidence>
<reference evidence="15" key="1">
    <citation type="submission" date="2016-07" db="EMBL/GenBank/DDBJ databases">
        <authorList>
            <person name="Florea S."/>
            <person name="Webb J.S."/>
            <person name="Jaromczyk J."/>
            <person name="Schardl C.L."/>
        </authorList>
    </citation>
    <scope>NUCLEOTIDE SEQUENCE [LARGE SCALE GENOMIC DNA]</scope>
    <source>
        <strain evidence="15">Z6</strain>
    </source>
</reference>
<keyword evidence="9" id="KW-0057">Aromatic amino acid biosynthesis</keyword>
<dbReference type="InterPro" id="IPR045865">
    <property type="entry name" value="ACT-like_dom_sf"/>
</dbReference>
<dbReference type="FunFam" id="3.40.50.720:FF:000208">
    <property type="entry name" value="Prephenate dehydrogenase"/>
    <property type="match status" value="1"/>
</dbReference>
<dbReference type="GO" id="GO:0070403">
    <property type="term" value="F:NAD+ binding"/>
    <property type="evidence" value="ECO:0007669"/>
    <property type="project" value="InterPro"/>
</dbReference>
<comment type="catalytic activity">
    <reaction evidence="10">
        <text>prephenate + NAD(+) = 3-(4-hydroxyphenyl)pyruvate + CO2 + NADH</text>
        <dbReference type="Rhea" id="RHEA:13869"/>
        <dbReference type="ChEBI" id="CHEBI:16526"/>
        <dbReference type="ChEBI" id="CHEBI:29934"/>
        <dbReference type="ChEBI" id="CHEBI:36242"/>
        <dbReference type="ChEBI" id="CHEBI:57540"/>
        <dbReference type="ChEBI" id="CHEBI:57945"/>
        <dbReference type="EC" id="1.3.1.12"/>
    </reaction>
</comment>
<evidence type="ECO:0000313" key="15">
    <source>
        <dbReference type="Proteomes" id="UP000093514"/>
    </source>
</evidence>
<evidence type="ECO:0000256" key="4">
    <source>
        <dbReference type="ARBA" id="ARBA00016891"/>
    </source>
</evidence>
<evidence type="ECO:0000256" key="7">
    <source>
        <dbReference type="ARBA" id="ARBA00023002"/>
    </source>
</evidence>
<dbReference type="EMBL" id="LWDV01000009">
    <property type="protein sequence ID" value="OCL26067.1"/>
    <property type="molecule type" value="Genomic_DNA"/>
</dbReference>
<dbReference type="InterPro" id="IPR050812">
    <property type="entry name" value="Preph/Arog_dehydrog"/>
</dbReference>
<dbReference type="RefSeq" id="WP_068717514.1">
    <property type="nucleotide sequence ID" value="NZ_LWDV01000009.1"/>
</dbReference>
<dbReference type="GO" id="GO:0006571">
    <property type="term" value="P:tyrosine biosynthetic process"/>
    <property type="evidence" value="ECO:0007669"/>
    <property type="project" value="UniProtKB-UniPathway"/>
</dbReference>
<dbReference type="InterPro" id="IPR036291">
    <property type="entry name" value="NAD(P)-bd_dom_sf"/>
</dbReference>
<dbReference type="PROSITE" id="PS51176">
    <property type="entry name" value="PDH_ADH"/>
    <property type="match status" value="1"/>
</dbReference>
<dbReference type="PANTHER" id="PTHR21363">
    <property type="entry name" value="PREPHENATE DEHYDROGENASE"/>
    <property type="match status" value="1"/>
</dbReference>
<dbReference type="InterPro" id="IPR046825">
    <property type="entry name" value="PDH_C"/>
</dbReference>
<keyword evidence="6" id="KW-0028">Amino-acid biosynthesis</keyword>
<dbReference type="AlphaFoldDB" id="A0A1C0A740"/>
<dbReference type="EC" id="1.3.1.12" evidence="3"/>
<feature type="coiled-coil region" evidence="11">
    <location>
        <begin position="245"/>
        <end position="280"/>
    </location>
</feature>
<dbReference type="PANTHER" id="PTHR21363:SF0">
    <property type="entry name" value="PREPHENATE DEHYDROGENASE [NADP(+)]"/>
    <property type="match status" value="1"/>
</dbReference>
<dbReference type="GO" id="GO:0008977">
    <property type="term" value="F:prephenate dehydrogenase (NAD+) activity"/>
    <property type="evidence" value="ECO:0007669"/>
    <property type="project" value="UniProtKB-EC"/>
</dbReference>
<dbReference type="InterPro" id="IPR008927">
    <property type="entry name" value="6-PGluconate_DH-like_C_sf"/>
</dbReference>
<dbReference type="InterPro" id="IPR003099">
    <property type="entry name" value="Prephen_DH"/>
</dbReference>
<evidence type="ECO:0000256" key="6">
    <source>
        <dbReference type="ARBA" id="ARBA00022605"/>
    </source>
</evidence>
<comment type="similarity">
    <text evidence="2">Belongs to the prephenate/arogenate dehydrogenase family.</text>
</comment>
<dbReference type="Gene3D" id="3.40.50.720">
    <property type="entry name" value="NAD(P)-binding Rossmann-like Domain"/>
    <property type="match status" value="1"/>
</dbReference>
<evidence type="ECO:0000259" key="13">
    <source>
        <dbReference type="PROSITE" id="PS51671"/>
    </source>
</evidence>
<sequence>MIKRVAIIGVGLIGSSLGLALGDIKEVEEVIGIDKNQDYLKEALDIGAIDRIATLEEGVRDVDLIIIATPVGIIKDLVVEILPYIRNETIITDVGSTKSTIVRELEGLVGDHIYIGGHPMTGAETSGPSGADKYLFENAIYVLTETKNTDQDSLEKLKNILERIGSQVLILSPESHDRMVAVTSHLPHLIAVNLMSVIEQFSQEDDKVTSLIAGGFRDTTRIAAGDPVMWRDIFLNNREMVLETINIFEERLASLKELILKEERESLEQTLAEIRDARIRLPMKKKGLLPSNFELIITLKDEPNAIGRVASLLGDAEINIQDIEVLKVRDEGGTIRLSFSQEEKQEKAYRLLKENNYKVIKK</sequence>
<evidence type="ECO:0000256" key="3">
    <source>
        <dbReference type="ARBA" id="ARBA00012068"/>
    </source>
</evidence>
<protein>
    <recommendedName>
        <fullName evidence="4">Prephenate dehydrogenase</fullName>
        <ecNumber evidence="3">1.3.1.12</ecNumber>
    </recommendedName>
</protein>
<accession>A0A1C0A740</accession>
<evidence type="ECO:0000256" key="10">
    <source>
        <dbReference type="ARBA" id="ARBA00049260"/>
    </source>
</evidence>
<comment type="caution">
    <text evidence="14">The sequence shown here is derived from an EMBL/GenBank/DDBJ whole genome shotgun (WGS) entry which is preliminary data.</text>
</comment>
<gene>
    <name evidence="14" type="ORF">U472_08595</name>
</gene>
<dbReference type="Proteomes" id="UP000093514">
    <property type="component" value="Unassembled WGS sequence"/>
</dbReference>
<dbReference type="OrthoDB" id="9802008at2"/>
<dbReference type="GO" id="GO:0004665">
    <property type="term" value="F:prephenate dehydrogenase (NADP+) activity"/>
    <property type="evidence" value="ECO:0007669"/>
    <property type="project" value="InterPro"/>
</dbReference>
<evidence type="ECO:0000256" key="11">
    <source>
        <dbReference type="SAM" id="Coils"/>
    </source>
</evidence>
<dbReference type="SUPFAM" id="SSF51735">
    <property type="entry name" value="NAD(P)-binding Rossmann-fold domains"/>
    <property type="match status" value="1"/>
</dbReference>
<keyword evidence="15" id="KW-1185">Reference proteome</keyword>
<comment type="pathway">
    <text evidence="1">Amino-acid biosynthesis; L-tyrosine biosynthesis; (4-hydroxyphenyl)pyruvate from prephenate (NAD(+) route): step 1/1.</text>
</comment>
<evidence type="ECO:0000256" key="5">
    <source>
        <dbReference type="ARBA" id="ARBA00022498"/>
    </source>
</evidence>
<evidence type="ECO:0000256" key="2">
    <source>
        <dbReference type="ARBA" id="ARBA00007964"/>
    </source>
</evidence>
<organism evidence="14 15">
    <name type="scientific">Orenia metallireducens</name>
    <dbReference type="NCBI Taxonomy" id="1413210"/>
    <lineage>
        <taxon>Bacteria</taxon>
        <taxon>Bacillati</taxon>
        <taxon>Bacillota</taxon>
        <taxon>Clostridia</taxon>
        <taxon>Halanaerobiales</taxon>
        <taxon>Halobacteroidaceae</taxon>
        <taxon>Orenia</taxon>
    </lineage>
</organism>
<evidence type="ECO:0000313" key="14">
    <source>
        <dbReference type="EMBL" id="OCL26067.1"/>
    </source>
</evidence>
<evidence type="ECO:0000256" key="9">
    <source>
        <dbReference type="ARBA" id="ARBA00023141"/>
    </source>
</evidence>
<feature type="domain" description="ACT" evidence="13">
    <location>
        <begin position="294"/>
        <end position="362"/>
    </location>
</feature>
<dbReference type="Gene3D" id="1.10.3660.10">
    <property type="entry name" value="6-phosphogluconate dehydrogenase C-terminal like domain"/>
    <property type="match status" value="1"/>
</dbReference>
<dbReference type="UniPathway" id="UPA00122">
    <property type="reaction ID" value="UER00961"/>
</dbReference>
<dbReference type="Pfam" id="PF20463">
    <property type="entry name" value="PDH_C"/>
    <property type="match status" value="1"/>
</dbReference>
<keyword evidence="5" id="KW-0827">Tyrosine biosynthesis</keyword>
<name>A0A1C0A740_9FIRM</name>